<evidence type="ECO:0000313" key="2">
    <source>
        <dbReference type="Proteomes" id="UP000003505"/>
    </source>
</evidence>
<comment type="caution">
    <text evidence="1">The sequence shown here is derived from an EMBL/GenBank/DDBJ whole genome shotgun (WGS) entry which is preliminary data.</text>
</comment>
<name>C9LTP8_SELS3</name>
<dbReference type="EMBL" id="ACKP02000015">
    <property type="protein sequence ID" value="EEX77782.1"/>
    <property type="molecule type" value="Genomic_DNA"/>
</dbReference>
<protein>
    <submittedName>
        <fullName evidence="1">Uncharacterized protein</fullName>
    </submittedName>
</protein>
<organism evidence="1 2">
    <name type="scientific">Selenomonas sputigena (strain ATCC 35185 / DSM 20758 / CCUG 44933 / VPI D19B-28)</name>
    <dbReference type="NCBI Taxonomy" id="546271"/>
    <lineage>
        <taxon>Bacteria</taxon>
        <taxon>Bacillati</taxon>
        <taxon>Bacillota</taxon>
        <taxon>Negativicutes</taxon>
        <taxon>Selenomonadales</taxon>
        <taxon>Selenomonadaceae</taxon>
        <taxon>Selenomonas</taxon>
    </lineage>
</organism>
<accession>C9LTP8</accession>
<dbReference type="Proteomes" id="UP000003505">
    <property type="component" value="Unassembled WGS sequence"/>
</dbReference>
<sequence>MFPLTSRFSCYRIEGKLLRASMNPYHLERDGEKCGSIMVCW</sequence>
<reference evidence="1 2" key="1">
    <citation type="submission" date="2009-09" db="EMBL/GenBank/DDBJ databases">
        <authorList>
            <person name="Weinstock G."/>
            <person name="Sodergren E."/>
            <person name="Clifton S."/>
            <person name="Fulton L."/>
            <person name="Fulton B."/>
            <person name="Courtney L."/>
            <person name="Fronick C."/>
            <person name="Harrison M."/>
            <person name="Strong C."/>
            <person name="Farmer C."/>
            <person name="Delahaunty K."/>
            <person name="Markovic C."/>
            <person name="Hall O."/>
            <person name="Minx P."/>
            <person name="Tomlinson C."/>
            <person name="Mitreva M."/>
            <person name="Nelson J."/>
            <person name="Hou S."/>
            <person name="Wollam A."/>
            <person name="Pepin K.H."/>
            <person name="Johnson M."/>
            <person name="Bhonagiri V."/>
            <person name="Nash W.E."/>
            <person name="Warren W."/>
            <person name="Chinwalla A."/>
            <person name="Mardis E.R."/>
            <person name="Wilson R.K."/>
        </authorList>
    </citation>
    <scope>NUCLEOTIDE SEQUENCE [LARGE SCALE GENOMIC DNA]</scope>
    <source>
        <strain evidence="2">ATCC 35185 / DSM 20758 / VPI D19B-28</strain>
    </source>
</reference>
<proteinExistence type="predicted"/>
<evidence type="ECO:0000313" key="1">
    <source>
        <dbReference type="EMBL" id="EEX77782.1"/>
    </source>
</evidence>
<dbReference type="AlphaFoldDB" id="C9LTP8"/>
<gene>
    <name evidence="1" type="ORF">SELSPUOL_01059</name>
</gene>